<evidence type="ECO:0000313" key="1">
    <source>
        <dbReference type="EMBL" id="RAK70565.1"/>
    </source>
</evidence>
<dbReference type="AlphaFoldDB" id="A0A328BV43"/>
<organism evidence="1 2">
    <name type="scientific">Hymenobacter edaphi</name>
    <dbReference type="NCBI Taxonomy" id="2211146"/>
    <lineage>
        <taxon>Bacteria</taxon>
        <taxon>Pseudomonadati</taxon>
        <taxon>Bacteroidota</taxon>
        <taxon>Cytophagia</taxon>
        <taxon>Cytophagales</taxon>
        <taxon>Hymenobacteraceae</taxon>
        <taxon>Hymenobacter</taxon>
    </lineage>
</organism>
<reference evidence="2" key="1">
    <citation type="submission" date="2018-05" db="EMBL/GenBank/DDBJ databases">
        <authorList>
            <person name="Nie L."/>
        </authorList>
    </citation>
    <scope>NUCLEOTIDE SEQUENCE [LARGE SCALE GENOMIC DNA]</scope>
    <source>
        <strain evidence="2">NL</strain>
    </source>
</reference>
<gene>
    <name evidence="1" type="ORF">DLM85_06950</name>
</gene>
<name>A0A328BV43_9BACT</name>
<comment type="caution">
    <text evidence="1">The sequence shown here is derived from an EMBL/GenBank/DDBJ whole genome shotgun (WGS) entry which is preliminary data.</text>
</comment>
<sequence length="148" mass="16606">MSACLLLGCSTPATPLTYRVQDDEQVLDLKGSPGWQPAWNDSLIARLERGALPAYDRDNRPLPADSLRRERRLRGVVLVQNAQGKLEDGTLLHRPRELKAVLHLAGQAHDIDLYFYDQAVALELFYARVRQAELEALAGQRFAFVPAK</sequence>
<dbReference type="EMBL" id="QHKM01000001">
    <property type="protein sequence ID" value="RAK70565.1"/>
    <property type="molecule type" value="Genomic_DNA"/>
</dbReference>
<dbReference type="Proteomes" id="UP000248553">
    <property type="component" value="Unassembled WGS sequence"/>
</dbReference>
<evidence type="ECO:0000313" key="2">
    <source>
        <dbReference type="Proteomes" id="UP000248553"/>
    </source>
</evidence>
<accession>A0A328BV43</accession>
<keyword evidence="2" id="KW-1185">Reference proteome</keyword>
<protein>
    <submittedName>
        <fullName evidence="1">Uncharacterized protein</fullName>
    </submittedName>
</protein>
<proteinExistence type="predicted"/>